<keyword evidence="7" id="KW-1185">Reference proteome</keyword>
<protein>
    <submittedName>
        <fullName evidence="6">NAD(P)-dependent oxidoreductase</fullName>
    </submittedName>
</protein>
<sequence>MKRIGFAGAGRMGLPMVRRLVAAGHAVRTVGRTPERRAALGEEGTETVGRVEDAAEDVDAFIVCVFTDRQVREVCLDGELLDALPAGAPLIVHTTASPHTVREIAARGIDVLDAPVSGGPHDIAAGRLTVFAGGDEATVERLRPVLEAYADPVLAVGPVGAGQSVKMVNNALFTAQLGLIAEAARLGRGLGIDEAALLDALGHGSAASRALAGAASRGSVDQFISDVRKFVDKDVAVVRQTAEGLGARLGALEPALAALDRTGLRAGS</sequence>
<feature type="domain" description="3-hydroxyisobutyrate dehydrogenase-like NAD-binding" evidence="5">
    <location>
        <begin position="160"/>
        <end position="253"/>
    </location>
</feature>
<organism evidence="6 7">
    <name type="scientific">Streptomyces endophyticus</name>
    <dbReference type="NCBI Taxonomy" id="714166"/>
    <lineage>
        <taxon>Bacteria</taxon>
        <taxon>Bacillati</taxon>
        <taxon>Actinomycetota</taxon>
        <taxon>Actinomycetes</taxon>
        <taxon>Kitasatosporales</taxon>
        <taxon>Streptomycetaceae</taxon>
        <taxon>Streptomyces</taxon>
    </lineage>
</organism>
<keyword evidence="3" id="KW-0520">NAD</keyword>
<dbReference type="InterPro" id="IPR013328">
    <property type="entry name" value="6PGD_dom2"/>
</dbReference>
<reference evidence="6 7" key="1">
    <citation type="submission" date="2022-10" db="EMBL/GenBank/DDBJ databases">
        <authorList>
            <person name="Xie J."/>
            <person name="Shen N."/>
        </authorList>
    </citation>
    <scope>NUCLEOTIDE SEQUENCE [LARGE SCALE GENOMIC DNA]</scope>
    <source>
        <strain evidence="6 7">YIM65594</strain>
    </source>
</reference>
<evidence type="ECO:0000313" key="7">
    <source>
        <dbReference type="Proteomes" id="UP001354931"/>
    </source>
</evidence>
<dbReference type="InterPro" id="IPR006115">
    <property type="entry name" value="6PGDH_NADP-bd"/>
</dbReference>
<proteinExistence type="inferred from homology"/>
<evidence type="ECO:0000259" key="5">
    <source>
        <dbReference type="Pfam" id="PF14833"/>
    </source>
</evidence>
<dbReference type="Proteomes" id="UP001354931">
    <property type="component" value="Unassembled WGS sequence"/>
</dbReference>
<dbReference type="InterPro" id="IPR015815">
    <property type="entry name" value="HIBADH-related"/>
</dbReference>
<evidence type="ECO:0000259" key="4">
    <source>
        <dbReference type="Pfam" id="PF03446"/>
    </source>
</evidence>
<dbReference type="Gene3D" id="3.40.50.720">
    <property type="entry name" value="NAD(P)-binding Rossmann-like Domain"/>
    <property type="match status" value="1"/>
</dbReference>
<dbReference type="PIRSF" id="PIRSF000103">
    <property type="entry name" value="HIBADH"/>
    <property type="match status" value="1"/>
</dbReference>
<dbReference type="Gene3D" id="1.10.1040.10">
    <property type="entry name" value="N-(1-d-carboxylethyl)-l-norvaline Dehydrogenase, domain 2"/>
    <property type="match status" value="1"/>
</dbReference>
<dbReference type="InterPro" id="IPR008927">
    <property type="entry name" value="6-PGluconate_DH-like_C_sf"/>
</dbReference>
<dbReference type="PANTHER" id="PTHR43060">
    <property type="entry name" value="3-HYDROXYISOBUTYRATE DEHYDROGENASE-LIKE 1, MITOCHONDRIAL-RELATED"/>
    <property type="match status" value="1"/>
</dbReference>
<dbReference type="PANTHER" id="PTHR43060:SF15">
    <property type="entry name" value="3-HYDROXYISOBUTYRATE DEHYDROGENASE-LIKE 1, MITOCHONDRIAL-RELATED"/>
    <property type="match status" value="1"/>
</dbReference>
<accession>A0ABU6EYD1</accession>
<feature type="domain" description="6-phosphogluconate dehydrogenase NADP-binding" evidence="4">
    <location>
        <begin position="3"/>
        <end position="157"/>
    </location>
</feature>
<comment type="similarity">
    <text evidence="1">Belongs to the HIBADH-related family.</text>
</comment>
<evidence type="ECO:0000256" key="1">
    <source>
        <dbReference type="ARBA" id="ARBA00009080"/>
    </source>
</evidence>
<dbReference type="Pfam" id="PF14833">
    <property type="entry name" value="NAD_binding_11"/>
    <property type="match status" value="1"/>
</dbReference>
<dbReference type="InterPro" id="IPR029154">
    <property type="entry name" value="HIBADH-like_NADP-bd"/>
</dbReference>
<keyword evidence="2" id="KW-0560">Oxidoreductase</keyword>
<evidence type="ECO:0000313" key="6">
    <source>
        <dbReference type="EMBL" id="MEB8336223.1"/>
    </source>
</evidence>
<dbReference type="RefSeq" id="WP_326013809.1">
    <property type="nucleotide sequence ID" value="NZ_JAOZYC010000001.1"/>
</dbReference>
<gene>
    <name evidence="6" type="ORF">OKJ99_01635</name>
</gene>
<name>A0ABU6EYD1_9ACTN</name>
<comment type="caution">
    <text evidence="6">The sequence shown here is derived from an EMBL/GenBank/DDBJ whole genome shotgun (WGS) entry which is preliminary data.</text>
</comment>
<evidence type="ECO:0000256" key="3">
    <source>
        <dbReference type="ARBA" id="ARBA00023027"/>
    </source>
</evidence>
<dbReference type="SUPFAM" id="SSF48179">
    <property type="entry name" value="6-phosphogluconate dehydrogenase C-terminal domain-like"/>
    <property type="match status" value="1"/>
</dbReference>
<dbReference type="SUPFAM" id="SSF51735">
    <property type="entry name" value="NAD(P)-binding Rossmann-fold domains"/>
    <property type="match status" value="1"/>
</dbReference>
<evidence type="ECO:0000256" key="2">
    <source>
        <dbReference type="ARBA" id="ARBA00023002"/>
    </source>
</evidence>
<dbReference type="InterPro" id="IPR036291">
    <property type="entry name" value="NAD(P)-bd_dom_sf"/>
</dbReference>
<dbReference type="Pfam" id="PF03446">
    <property type="entry name" value="NAD_binding_2"/>
    <property type="match status" value="1"/>
</dbReference>
<dbReference type="EMBL" id="JAOZYC010000001">
    <property type="protein sequence ID" value="MEB8336223.1"/>
    <property type="molecule type" value="Genomic_DNA"/>
</dbReference>